<feature type="transmembrane region" description="Helical" evidence="9">
    <location>
        <begin position="164"/>
        <end position="183"/>
    </location>
</feature>
<evidence type="ECO:0000256" key="4">
    <source>
        <dbReference type="ARBA" id="ARBA00022692"/>
    </source>
</evidence>
<comment type="subcellular location">
    <subcellularLocation>
        <location evidence="1">Endomembrane system</location>
        <topology evidence="1">Multi-pass membrane protein</topology>
    </subcellularLocation>
</comment>
<feature type="transmembrane region" description="Helical" evidence="9">
    <location>
        <begin position="454"/>
        <end position="476"/>
    </location>
</feature>
<feature type="transmembrane region" description="Helical" evidence="9">
    <location>
        <begin position="488"/>
        <end position="511"/>
    </location>
</feature>
<dbReference type="InterPro" id="IPR005829">
    <property type="entry name" value="Sugar_transporter_CS"/>
</dbReference>
<dbReference type="CDD" id="cd17502">
    <property type="entry name" value="MFS_Azr1_MDR_like"/>
    <property type="match status" value="1"/>
</dbReference>
<accession>A0A8H3XN94</accession>
<dbReference type="PANTHER" id="PTHR23501">
    <property type="entry name" value="MAJOR FACILITATOR SUPERFAMILY"/>
    <property type="match status" value="1"/>
</dbReference>
<feature type="transmembrane region" description="Helical" evidence="9">
    <location>
        <begin position="358"/>
        <end position="383"/>
    </location>
</feature>
<dbReference type="GO" id="GO:0012505">
    <property type="term" value="C:endomembrane system"/>
    <property type="evidence" value="ECO:0007669"/>
    <property type="project" value="UniProtKB-SubCell"/>
</dbReference>
<evidence type="ECO:0000256" key="2">
    <source>
        <dbReference type="ARBA" id="ARBA00008335"/>
    </source>
</evidence>
<reference evidence="11 12" key="1">
    <citation type="journal article" date="2019" name="Environ. Microbiol.">
        <title>At the nexus of three kingdoms: the genome of the mycorrhizal fungus Gigaspora margarita provides insights into plant, endobacterial and fungal interactions.</title>
        <authorList>
            <person name="Venice F."/>
            <person name="Ghignone S."/>
            <person name="Salvioli di Fossalunga A."/>
            <person name="Amselem J."/>
            <person name="Novero M."/>
            <person name="Xianan X."/>
            <person name="Sedzielewska Toro K."/>
            <person name="Morin E."/>
            <person name="Lipzen A."/>
            <person name="Grigoriev I.V."/>
            <person name="Henrissat B."/>
            <person name="Martin F.M."/>
            <person name="Bonfante P."/>
        </authorList>
    </citation>
    <scope>NUCLEOTIDE SEQUENCE [LARGE SCALE GENOMIC DNA]</scope>
    <source>
        <strain evidence="11 12">BEG34</strain>
    </source>
</reference>
<dbReference type="GO" id="GO:0022857">
    <property type="term" value="F:transmembrane transporter activity"/>
    <property type="evidence" value="ECO:0007669"/>
    <property type="project" value="InterPro"/>
</dbReference>
<evidence type="ECO:0000256" key="6">
    <source>
        <dbReference type="ARBA" id="ARBA00023136"/>
    </source>
</evidence>
<dbReference type="SUPFAM" id="SSF103473">
    <property type="entry name" value="MFS general substrate transporter"/>
    <property type="match status" value="1"/>
</dbReference>
<keyword evidence="12" id="KW-1185">Reference proteome</keyword>
<evidence type="ECO:0000256" key="1">
    <source>
        <dbReference type="ARBA" id="ARBA00004127"/>
    </source>
</evidence>
<dbReference type="PROSITE" id="PS00217">
    <property type="entry name" value="SUGAR_TRANSPORT_2"/>
    <property type="match status" value="1"/>
</dbReference>
<name>A0A8H3XN94_GIGMA</name>
<feature type="transmembrane region" description="Helical" evidence="9">
    <location>
        <begin position="395"/>
        <end position="413"/>
    </location>
</feature>
<feature type="compositionally biased region" description="Polar residues" evidence="8">
    <location>
        <begin position="8"/>
        <end position="17"/>
    </location>
</feature>
<sequence length="589" mass="63435">MSQDENKLQISESTNIIDDSKVKDIPQMSSEPVNSVEKEPVNVTEKESVNVEEKEFANSAKKDYKLQLPSDNNVVVEVLETIDDNEPKFSMNKTQVLLVFVGLALAIFLAALDQTIVATALPAIALEFNALDQIAWVGTAYLLTATAFQPTYGSLSDIFGRKPVFLTAIFLFEIGSLLCGLSVNMTMLIISRAVAGIGGGGLIGLVLIIISEIVPIKERGKYQGMIGGCFGVASVVGPLLGGAFTDKVTWRWAFFINLPLGVITFIAVVVFLHLPIPTGSFWSKLARIDWLGAFVLVVATILLLLPLNWAGSTYAWSDPHIIILLCLGGVGYIIFILIEAKFAVQPIAPLHLFKNFKVASCFSINLFHGMTFFALVFFIPLYFQVVKSESATTSGLELLPLIMGVVVLSILSGQLVSRTVYFTYGSLCILGSILMAIGSGLISTLTEDSSKGQMIGYLLIAGVGVGFIIQITVLAGQGIVEPKDIATVTSLLTFFRTMGAVFGVAILGSVFNNVFNSNLPSQFQGSLNSFGPHMSGQAPPFIIHDFVIALEAAFKVVIAFSVLTFISSLPLITVRPHRDNEPEGMPSLG</sequence>
<organism evidence="11 12">
    <name type="scientific">Gigaspora margarita</name>
    <dbReference type="NCBI Taxonomy" id="4874"/>
    <lineage>
        <taxon>Eukaryota</taxon>
        <taxon>Fungi</taxon>
        <taxon>Fungi incertae sedis</taxon>
        <taxon>Mucoromycota</taxon>
        <taxon>Glomeromycotina</taxon>
        <taxon>Glomeromycetes</taxon>
        <taxon>Diversisporales</taxon>
        <taxon>Gigasporaceae</taxon>
        <taxon>Gigaspora</taxon>
    </lineage>
</organism>
<keyword evidence="3" id="KW-0813">Transport</keyword>
<feature type="transmembrane region" description="Helical" evidence="9">
    <location>
        <begin position="288"/>
        <end position="309"/>
    </location>
</feature>
<dbReference type="InterPro" id="IPR020846">
    <property type="entry name" value="MFS_dom"/>
</dbReference>
<protein>
    <recommendedName>
        <fullName evidence="7">MFS-type drug efflux transporter P55</fullName>
    </recommendedName>
</protein>
<keyword evidence="6 9" id="KW-0472">Membrane</keyword>
<dbReference type="Proteomes" id="UP000439903">
    <property type="component" value="Unassembled WGS sequence"/>
</dbReference>
<dbReference type="PRINTS" id="PR01036">
    <property type="entry name" value="TCRTETB"/>
</dbReference>
<dbReference type="OrthoDB" id="10021397at2759"/>
<dbReference type="Pfam" id="PF07690">
    <property type="entry name" value="MFS_1"/>
    <property type="match status" value="1"/>
</dbReference>
<evidence type="ECO:0000256" key="3">
    <source>
        <dbReference type="ARBA" id="ARBA00022448"/>
    </source>
</evidence>
<dbReference type="AlphaFoldDB" id="A0A8H3XN94"/>
<feature type="transmembrane region" description="Helical" evidence="9">
    <location>
        <begin position="133"/>
        <end position="152"/>
    </location>
</feature>
<evidence type="ECO:0000313" key="11">
    <source>
        <dbReference type="EMBL" id="KAF0476399.1"/>
    </source>
</evidence>
<dbReference type="InterPro" id="IPR011701">
    <property type="entry name" value="MFS"/>
</dbReference>
<dbReference type="Gene3D" id="1.20.1250.20">
    <property type="entry name" value="MFS general substrate transporter like domains"/>
    <property type="match status" value="1"/>
</dbReference>
<evidence type="ECO:0000256" key="7">
    <source>
        <dbReference type="ARBA" id="ARBA00044273"/>
    </source>
</evidence>
<dbReference type="PROSITE" id="PS50850">
    <property type="entry name" value="MFS"/>
    <property type="match status" value="1"/>
</dbReference>
<evidence type="ECO:0000256" key="9">
    <source>
        <dbReference type="SAM" id="Phobius"/>
    </source>
</evidence>
<gene>
    <name evidence="11" type="ORF">F8M41_024388</name>
</gene>
<feature type="region of interest" description="Disordered" evidence="8">
    <location>
        <begin position="1"/>
        <end position="49"/>
    </location>
</feature>
<feature type="transmembrane region" description="Helical" evidence="9">
    <location>
        <begin position="222"/>
        <end position="240"/>
    </location>
</feature>
<evidence type="ECO:0000256" key="5">
    <source>
        <dbReference type="ARBA" id="ARBA00022989"/>
    </source>
</evidence>
<evidence type="ECO:0000256" key="8">
    <source>
        <dbReference type="SAM" id="MobiDB-lite"/>
    </source>
</evidence>
<dbReference type="Gene3D" id="1.20.1720.10">
    <property type="entry name" value="Multidrug resistance protein D"/>
    <property type="match status" value="1"/>
</dbReference>
<dbReference type="InterPro" id="IPR036259">
    <property type="entry name" value="MFS_trans_sf"/>
</dbReference>
<feature type="transmembrane region" description="Helical" evidence="9">
    <location>
        <begin position="552"/>
        <end position="572"/>
    </location>
</feature>
<feature type="transmembrane region" description="Helical" evidence="9">
    <location>
        <begin position="420"/>
        <end position="442"/>
    </location>
</feature>
<feature type="domain" description="Major facilitator superfamily (MFS) profile" evidence="10">
    <location>
        <begin position="99"/>
        <end position="579"/>
    </location>
</feature>
<feature type="transmembrane region" description="Helical" evidence="9">
    <location>
        <begin position="96"/>
        <end position="121"/>
    </location>
</feature>
<comment type="caution">
    <text evidence="11">The sequence shown here is derived from an EMBL/GenBank/DDBJ whole genome shotgun (WGS) entry which is preliminary data.</text>
</comment>
<feature type="transmembrane region" description="Helical" evidence="9">
    <location>
        <begin position="189"/>
        <end position="210"/>
    </location>
</feature>
<dbReference type="EMBL" id="WTPW01000828">
    <property type="protein sequence ID" value="KAF0476399.1"/>
    <property type="molecule type" value="Genomic_DNA"/>
</dbReference>
<feature type="compositionally biased region" description="Basic and acidic residues" evidence="8">
    <location>
        <begin position="36"/>
        <end position="49"/>
    </location>
</feature>
<dbReference type="FunFam" id="1.20.1720.10:FF:000013">
    <property type="entry name" value="Related to multidrug resistance proteins"/>
    <property type="match status" value="1"/>
</dbReference>
<feature type="transmembrane region" description="Helical" evidence="9">
    <location>
        <begin position="321"/>
        <end position="338"/>
    </location>
</feature>
<keyword evidence="5 9" id="KW-1133">Transmembrane helix</keyword>
<evidence type="ECO:0000313" key="12">
    <source>
        <dbReference type="Proteomes" id="UP000439903"/>
    </source>
</evidence>
<keyword evidence="4 9" id="KW-0812">Transmembrane</keyword>
<dbReference type="GO" id="GO:0005886">
    <property type="term" value="C:plasma membrane"/>
    <property type="evidence" value="ECO:0007669"/>
    <property type="project" value="TreeGrafter"/>
</dbReference>
<comment type="similarity">
    <text evidence="2">Belongs to the major facilitator superfamily.</text>
</comment>
<feature type="transmembrane region" description="Helical" evidence="9">
    <location>
        <begin position="252"/>
        <end position="276"/>
    </location>
</feature>
<dbReference type="PANTHER" id="PTHR23501:SF191">
    <property type="entry name" value="VACUOLAR BASIC AMINO ACID TRANSPORTER 4"/>
    <property type="match status" value="1"/>
</dbReference>
<proteinExistence type="inferred from homology"/>
<evidence type="ECO:0000259" key="10">
    <source>
        <dbReference type="PROSITE" id="PS50850"/>
    </source>
</evidence>